<protein>
    <submittedName>
        <fullName evidence="1">Uncharacterized protein</fullName>
    </submittedName>
</protein>
<evidence type="ECO:0000313" key="1">
    <source>
        <dbReference type="EMBL" id="BAY54141.1"/>
    </source>
</evidence>
<accession>A0A1Z4JBN8</accession>
<dbReference type="Proteomes" id="UP000217895">
    <property type="component" value="Chromosome"/>
</dbReference>
<keyword evidence="2" id="KW-1185">Reference proteome</keyword>
<dbReference type="EMBL" id="AP018203">
    <property type="protein sequence ID" value="BAY54141.1"/>
    <property type="molecule type" value="Genomic_DNA"/>
</dbReference>
<gene>
    <name evidence="1" type="ORF">NIES2135_09550</name>
</gene>
<evidence type="ECO:0000313" key="2">
    <source>
        <dbReference type="Proteomes" id="UP000217895"/>
    </source>
</evidence>
<reference evidence="1 2" key="1">
    <citation type="submission" date="2017-06" db="EMBL/GenBank/DDBJ databases">
        <title>Genome sequencing of cyanobaciteial culture collection at National Institute for Environmental Studies (NIES).</title>
        <authorList>
            <person name="Hirose Y."/>
            <person name="Shimura Y."/>
            <person name="Fujisawa T."/>
            <person name="Nakamura Y."/>
            <person name="Kawachi M."/>
        </authorList>
    </citation>
    <scope>NUCLEOTIDE SEQUENCE [LARGE SCALE GENOMIC DNA]</scope>
    <source>
        <strain evidence="1 2">NIES-2135</strain>
    </source>
</reference>
<name>A0A1Z4JBN8_LEPBY</name>
<dbReference type="AlphaFoldDB" id="A0A1Z4JBN8"/>
<proteinExistence type="predicted"/>
<sequence>MTWRTQLGDRILKGVEAKLYLTSMQYAIENLEDTRDLEEPEVLTGDRLFDIADFEQKIVLLHRCLAALLSPEIESPMLSNVIEAAAYFPFAFLRMRLEDEIYIEKDSIQMTV</sequence>
<organism evidence="1 2">
    <name type="scientific">Leptolyngbya boryana NIES-2135</name>
    <dbReference type="NCBI Taxonomy" id="1973484"/>
    <lineage>
        <taxon>Bacteria</taxon>
        <taxon>Bacillati</taxon>
        <taxon>Cyanobacteriota</taxon>
        <taxon>Cyanophyceae</taxon>
        <taxon>Leptolyngbyales</taxon>
        <taxon>Leptolyngbyaceae</taxon>
        <taxon>Leptolyngbya group</taxon>
        <taxon>Leptolyngbya</taxon>
    </lineage>
</organism>